<evidence type="ECO:0000256" key="2">
    <source>
        <dbReference type="SAM" id="SignalP"/>
    </source>
</evidence>
<organism evidence="3 4">
    <name type="scientific">[Candida] anglica</name>
    <dbReference type="NCBI Taxonomy" id="148631"/>
    <lineage>
        <taxon>Eukaryota</taxon>
        <taxon>Fungi</taxon>
        <taxon>Dikarya</taxon>
        <taxon>Ascomycota</taxon>
        <taxon>Saccharomycotina</taxon>
        <taxon>Pichiomycetes</taxon>
        <taxon>Debaryomycetaceae</taxon>
        <taxon>Kurtzmaniella</taxon>
    </lineage>
</organism>
<feature type="chain" id="PRO_5046105484" evidence="2">
    <location>
        <begin position="19"/>
        <end position="534"/>
    </location>
</feature>
<keyword evidence="4" id="KW-1185">Reference proteome</keyword>
<feature type="signal peptide" evidence="2">
    <location>
        <begin position="1"/>
        <end position="18"/>
    </location>
</feature>
<keyword evidence="2" id="KW-0732">Signal</keyword>
<dbReference type="EMBL" id="OZ004255">
    <property type="protein sequence ID" value="CAK7899738.1"/>
    <property type="molecule type" value="Genomic_DNA"/>
</dbReference>
<reference evidence="3 4" key="1">
    <citation type="submission" date="2024-01" db="EMBL/GenBank/DDBJ databases">
        <authorList>
            <consortium name="Genoscope - CEA"/>
            <person name="William W."/>
        </authorList>
    </citation>
    <scope>NUCLEOTIDE SEQUENCE [LARGE SCALE GENOMIC DNA]</scope>
    <source>
        <strain evidence="3 4">29B2s-10</strain>
    </source>
</reference>
<evidence type="ECO:0000313" key="4">
    <source>
        <dbReference type="Proteomes" id="UP001497600"/>
    </source>
</evidence>
<accession>A0ABP0EDA5</accession>
<evidence type="ECO:0000256" key="1">
    <source>
        <dbReference type="SAM" id="MobiDB-lite"/>
    </source>
</evidence>
<feature type="region of interest" description="Disordered" evidence="1">
    <location>
        <begin position="494"/>
        <end position="514"/>
    </location>
</feature>
<name>A0ABP0EDA5_9ASCO</name>
<gene>
    <name evidence="3" type="ORF">CAAN4_C04038</name>
</gene>
<dbReference type="Proteomes" id="UP001497600">
    <property type="component" value="Chromosome C"/>
</dbReference>
<evidence type="ECO:0000313" key="3">
    <source>
        <dbReference type="EMBL" id="CAK7899738.1"/>
    </source>
</evidence>
<protein>
    <submittedName>
        <fullName evidence="3">Uncharacterized protein</fullName>
    </submittedName>
</protein>
<sequence>MKFATTLTIASTLSMVQGLAFENVEKRATTDQVAGAESALGILGLIGAAGSETGLSADAAPSTAAAAGAGFTGSDAGIYASIGAALTEGSNTATAAAIGGALTTGSPAGGANSAFYASLAQQLDSSATSYAIATSSAATSGSSGYGSSYGGFLASILGDIDFESVAGYADNILSENSQYLDDALVWLKDTGLLPKATLYLLESNFSSPLVSSIVSGALNEVSALNTTSFFVALDQSGLFYQIISSFIIDPDLLPAGLSIVKKLIAEGGISFSEIIAAAGRLVKKDEFSVEQFELPELARRTFEDALLEDLETRDDSDHIFWELDIQKRDNIENLLTTVFTSVEKSDILNSTIHTLLIDPQFQDAAVTLLSGTFKKFATGSGYPSNLSFLGPILAGIVESGLLQNTFERALADPALRAALIADLGAVLRSGAATVGDFVSGKDIVMYQLALKGIIPDSLEVKAATSGVSSVIGAISSTLATVASSAESSVASSIVSSSSPSATPKTTSSGNSGVSTTSSGFLALVAGLCGYIMIL</sequence>
<proteinExistence type="predicted"/>